<name>A0A7W7LLQ3_9ACTN</name>
<keyword evidence="1" id="KW-0812">Transmembrane</keyword>
<dbReference type="EMBL" id="JACHJH010000001">
    <property type="protein sequence ID" value="MBB4891988.1"/>
    <property type="molecule type" value="Genomic_DNA"/>
</dbReference>
<reference evidence="2 3" key="1">
    <citation type="submission" date="2020-08" db="EMBL/GenBank/DDBJ databases">
        <title>Genomic Encyclopedia of Type Strains, Phase III (KMG-III): the genomes of soil and plant-associated and newly described type strains.</title>
        <authorList>
            <person name="Whitman W."/>
        </authorList>
    </citation>
    <scope>NUCLEOTIDE SEQUENCE [LARGE SCALE GENOMIC DNA]</scope>
    <source>
        <strain evidence="2 3">CECT 3266</strain>
    </source>
</reference>
<accession>A0A7W7LLQ3</accession>
<feature type="transmembrane region" description="Helical" evidence="1">
    <location>
        <begin position="217"/>
        <end position="235"/>
    </location>
</feature>
<proteinExistence type="predicted"/>
<keyword evidence="3" id="KW-1185">Reference proteome</keyword>
<evidence type="ECO:0000313" key="3">
    <source>
        <dbReference type="Proteomes" id="UP000556084"/>
    </source>
</evidence>
<feature type="transmembrane region" description="Helical" evidence="1">
    <location>
        <begin position="99"/>
        <end position="121"/>
    </location>
</feature>
<organism evidence="2 3">
    <name type="scientific">Streptomyces olivoverticillatus</name>
    <dbReference type="NCBI Taxonomy" id="66427"/>
    <lineage>
        <taxon>Bacteria</taxon>
        <taxon>Bacillati</taxon>
        <taxon>Actinomycetota</taxon>
        <taxon>Actinomycetes</taxon>
        <taxon>Kitasatosporales</taxon>
        <taxon>Streptomycetaceae</taxon>
        <taxon>Streptomyces</taxon>
    </lineage>
</organism>
<dbReference type="Proteomes" id="UP000556084">
    <property type="component" value="Unassembled WGS sequence"/>
</dbReference>
<sequence>MTAAMASPARDRGEGTIRRAFHGFGGLGRVVLRQHRVTVWAALAVTAVLAVALVWLRFAITDFQAHHELVDPCAGASGCEPPDAVLSRFRDDYSEPLHYIGRFIELLPLGVGLFVAGPMIARELESGTYKLAWTQSVSPVRWFVAKLALPAVAVLAGVSLLSALHTWAWRALPVDALPGQWWFRSYSMIGPVPVARCLLALALGALAGLLAKRTVPAMALALLGCLTVVAQLDAVRQKLITPATDLTVAQPGLIRSGQDWILERGLIDPSGTRLPEPDCGIGVSPQACASRHGATGWYLDYHPASHLWPLQWAEAGITVGAAALAAGAALWLMRRAHP</sequence>
<gene>
    <name evidence="2" type="ORF">FHS39_000988</name>
</gene>
<evidence type="ECO:0000256" key="1">
    <source>
        <dbReference type="SAM" id="Phobius"/>
    </source>
</evidence>
<feature type="transmembrane region" description="Helical" evidence="1">
    <location>
        <begin position="315"/>
        <end position="333"/>
    </location>
</feature>
<keyword evidence="1" id="KW-1133">Transmembrane helix</keyword>
<keyword evidence="1" id="KW-0472">Membrane</keyword>
<feature type="transmembrane region" description="Helical" evidence="1">
    <location>
        <begin position="37"/>
        <end position="60"/>
    </location>
</feature>
<evidence type="ECO:0008006" key="4">
    <source>
        <dbReference type="Google" id="ProtNLM"/>
    </source>
</evidence>
<dbReference type="AlphaFoldDB" id="A0A7W7LLQ3"/>
<comment type="caution">
    <text evidence="2">The sequence shown here is derived from an EMBL/GenBank/DDBJ whole genome shotgun (WGS) entry which is preliminary data.</text>
</comment>
<feature type="transmembrane region" description="Helical" evidence="1">
    <location>
        <begin position="142"/>
        <end position="168"/>
    </location>
</feature>
<protein>
    <recommendedName>
        <fullName evidence="4">Transmembrane transport protein</fullName>
    </recommendedName>
</protein>
<evidence type="ECO:0000313" key="2">
    <source>
        <dbReference type="EMBL" id="MBB4891988.1"/>
    </source>
</evidence>
<feature type="transmembrane region" description="Helical" evidence="1">
    <location>
        <begin position="188"/>
        <end position="210"/>
    </location>
</feature>
<dbReference type="RefSeq" id="WP_184346475.1">
    <property type="nucleotide sequence ID" value="NZ_JACHJH010000001.1"/>
</dbReference>